<gene>
    <name evidence="9" type="ORF">Plo01_10620</name>
</gene>
<reference evidence="9 10" key="1">
    <citation type="submission" date="2021-01" db="EMBL/GenBank/DDBJ databases">
        <title>Whole genome shotgun sequence of Planobispora longispora NBRC 13918.</title>
        <authorList>
            <person name="Komaki H."/>
            <person name="Tamura T."/>
        </authorList>
    </citation>
    <scope>NUCLEOTIDE SEQUENCE [LARGE SCALE GENOMIC DNA]</scope>
    <source>
        <strain evidence="9 10">NBRC 13918</strain>
    </source>
</reference>
<organism evidence="9 10">
    <name type="scientific">Planobispora longispora</name>
    <dbReference type="NCBI Taxonomy" id="28887"/>
    <lineage>
        <taxon>Bacteria</taxon>
        <taxon>Bacillati</taxon>
        <taxon>Actinomycetota</taxon>
        <taxon>Actinomycetes</taxon>
        <taxon>Streptosporangiales</taxon>
        <taxon>Streptosporangiaceae</taxon>
        <taxon>Planobispora</taxon>
    </lineage>
</organism>
<name>A0A8J3RGM7_9ACTN</name>
<dbReference type="EMBL" id="BOOH01000011">
    <property type="protein sequence ID" value="GIH74633.1"/>
    <property type="molecule type" value="Genomic_DNA"/>
</dbReference>
<evidence type="ECO:0000256" key="7">
    <source>
        <dbReference type="SAM" id="MobiDB-lite"/>
    </source>
</evidence>
<evidence type="ECO:0000256" key="5">
    <source>
        <dbReference type="ARBA" id="ARBA00022777"/>
    </source>
</evidence>
<evidence type="ECO:0000259" key="8">
    <source>
        <dbReference type="PROSITE" id="PS50011"/>
    </source>
</evidence>
<evidence type="ECO:0000313" key="10">
    <source>
        <dbReference type="Proteomes" id="UP000616724"/>
    </source>
</evidence>
<keyword evidence="4" id="KW-0547">Nucleotide-binding</keyword>
<evidence type="ECO:0000256" key="2">
    <source>
        <dbReference type="ARBA" id="ARBA00022527"/>
    </source>
</evidence>
<dbReference type="PANTHER" id="PTHR43289:SF6">
    <property type="entry name" value="SERINE_THREONINE-PROTEIN KINASE NEKL-3"/>
    <property type="match status" value="1"/>
</dbReference>
<dbReference type="Gene3D" id="3.30.200.20">
    <property type="entry name" value="Phosphorylase Kinase, domain 1"/>
    <property type="match status" value="1"/>
</dbReference>
<sequence>MLSETGQRVPWGGRPVNEVSRIDARVLAGRYRLLNPLAEGGMGTVWLASDETLRRDVAVKEIRLPQELSPLQRQDVCAAALREANLAARLKHPSIVTIHDVVVENDRPWIIMELLTGESLEKIVRDRRPLPPHQAARAGVGILSALAAAHAVGVLHRDVKPGNIFLSRTGKAVLTDFGIAVAEGDTLAGQTSRLVGSPHYIAPERLRGERGGPYSDLWSLGATLYFAVEGVPPHPADTPVSAISKVLTEPPRPPERAGELGPLLMRMLHPLPVARPSFDDVSRELQEIASGRPATGSPSSDDVDLSGYPGSRSGPRLAGPGSTGSTLTRLVSSLVRPPRGRGALVWAVAEVAAVAMIIGATAGVVHLTEDRTAPAAPVRLSERPGAFATPVDLCGLISPERAGQLLPALTGAGKPTNRGGCEWTTSGKGLVVEPAGGQDKQWGKSPRQAHELFVNQRNATLPNGRLAWNWASISAGSRSARNTGPLPVRPVGDEAFGYDVYENRKTGRLEQSYVTFRVDNLVVEVAYTVVDGTKDGPAIRSGVHTAAVWVAEALNKQKAAG</sequence>
<dbReference type="InterPro" id="IPR011009">
    <property type="entry name" value="Kinase-like_dom_sf"/>
</dbReference>
<comment type="caution">
    <text evidence="9">The sequence shown here is derived from an EMBL/GenBank/DDBJ whole genome shotgun (WGS) entry which is preliminary data.</text>
</comment>
<evidence type="ECO:0000256" key="1">
    <source>
        <dbReference type="ARBA" id="ARBA00012513"/>
    </source>
</evidence>
<evidence type="ECO:0000256" key="3">
    <source>
        <dbReference type="ARBA" id="ARBA00022679"/>
    </source>
</evidence>
<dbReference type="Proteomes" id="UP000616724">
    <property type="component" value="Unassembled WGS sequence"/>
</dbReference>
<dbReference type="EC" id="2.7.11.1" evidence="1"/>
<keyword evidence="2" id="KW-0723">Serine/threonine-protein kinase</keyword>
<keyword evidence="10" id="KW-1185">Reference proteome</keyword>
<dbReference type="Pfam" id="PF00069">
    <property type="entry name" value="Pkinase"/>
    <property type="match status" value="1"/>
</dbReference>
<dbReference type="GO" id="GO:0004674">
    <property type="term" value="F:protein serine/threonine kinase activity"/>
    <property type="evidence" value="ECO:0007669"/>
    <property type="project" value="UniProtKB-KW"/>
</dbReference>
<proteinExistence type="predicted"/>
<feature type="domain" description="Protein kinase" evidence="8">
    <location>
        <begin position="31"/>
        <end position="289"/>
    </location>
</feature>
<feature type="region of interest" description="Disordered" evidence="7">
    <location>
        <begin position="289"/>
        <end position="326"/>
    </location>
</feature>
<accession>A0A8J3RGM7</accession>
<evidence type="ECO:0000256" key="6">
    <source>
        <dbReference type="ARBA" id="ARBA00022840"/>
    </source>
</evidence>
<keyword evidence="3" id="KW-0808">Transferase</keyword>
<dbReference type="PROSITE" id="PS50011">
    <property type="entry name" value="PROTEIN_KINASE_DOM"/>
    <property type="match status" value="1"/>
</dbReference>
<keyword evidence="6" id="KW-0067">ATP-binding</keyword>
<evidence type="ECO:0000313" key="9">
    <source>
        <dbReference type="EMBL" id="GIH74633.1"/>
    </source>
</evidence>
<evidence type="ECO:0000256" key="4">
    <source>
        <dbReference type="ARBA" id="ARBA00022741"/>
    </source>
</evidence>
<dbReference type="CDD" id="cd14014">
    <property type="entry name" value="STKc_PknB_like"/>
    <property type="match status" value="1"/>
</dbReference>
<protein>
    <recommendedName>
        <fullName evidence="1">non-specific serine/threonine protein kinase</fullName>
        <ecNumber evidence="1">2.7.11.1</ecNumber>
    </recommendedName>
</protein>
<dbReference type="SMART" id="SM00220">
    <property type="entry name" value="S_TKc"/>
    <property type="match status" value="1"/>
</dbReference>
<keyword evidence="5" id="KW-0418">Kinase</keyword>
<dbReference type="GO" id="GO:0005524">
    <property type="term" value="F:ATP binding"/>
    <property type="evidence" value="ECO:0007669"/>
    <property type="project" value="UniProtKB-KW"/>
</dbReference>
<dbReference type="AlphaFoldDB" id="A0A8J3RGM7"/>
<dbReference type="PROSITE" id="PS00108">
    <property type="entry name" value="PROTEIN_KINASE_ST"/>
    <property type="match status" value="1"/>
</dbReference>
<dbReference type="InterPro" id="IPR000719">
    <property type="entry name" value="Prot_kinase_dom"/>
</dbReference>
<dbReference type="Gene3D" id="1.10.510.10">
    <property type="entry name" value="Transferase(Phosphotransferase) domain 1"/>
    <property type="match status" value="1"/>
</dbReference>
<dbReference type="InterPro" id="IPR008271">
    <property type="entry name" value="Ser/Thr_kinase_AS"/>
</dbReference>
<dbReference type="PANTHER" id="PTHR43289">
    <property type="entry name" value="MITOGEN-ACTIVATED PROTEIN KINASE KINASE KINASE 20-RELATED"/>
    <property type="match status" value="1"/>
</dbReference>
<dbReference type="SUPFAM" id="SSF56112">
    <property type="entry name" value="Protein kinase-like (PK-like)"/>
    <property type="match status" value="1"/>
</dbReference>